<keyword evidence="2" id="KW-1185">Reference proteome</keyword>
<organism evidence="1 2">
    <name type="scientific">Mucilaginibacter celer</name>
    <dbReference type="NCBI Taxonomy" id="2305508"/>
    <lineage>
        <taxon>Bacteria</taxon>
        <taxon>Pseudomonadati</taxon>
        <taxon>Bacteroidota</taxon>
        <taxon>Sphingobacteriia</taxon>
        <taxon>Sphingobacteriales</taxon>
        <taxon>Sphingobacteriaceae</taxon>
        <taxon>Mucilaginibacter</taxon>
    </lineage>
</organism>
<sequence length="133" mass="15534">MPEDVTFRHLIPKHKMFNKTLIFICLSAVCLTACSRKLKFDRDKWDDGDGLTFAYRPAMVEDLIASKQLNNLKYQQVIHLLHRPQLSSRDSMVYDVDRQYSKGTLTYTETLVVFLKDSVVTKAEVHEIRLKKK</sequence>
<dbReference type="Proteomes" id="UP000270046">
    <property type="component" value="Chromosome"/>
</dbReference>
<dbReference type="EMBL" id="CP032869">
    <property type="protein sequence ID" value="AYL98067.1"/>
    <property type="molecule type" value="Genomic_DNA"/>
</dbReference>
<dbReference type="AlphaFoldDB" id="A0A494VR42"/>
<dbReference type="KEGG" id="muh:HYN43_023475"/>
<dbReference type="OrthoDB" id="1493479at2"/>
<reference evidence="1 2" key="1">
    <citation type="submission" date="2018-10" db="EMBL/GenBank/DDBJ databases">
        <title>Genome sequencing of Mucilaginibacter sp. HYN0043.</title>
        <authorList>
            <person name="Kim M."/>
            <person name="Yi H."/>
        </authorList>
    </citation>
    <scope>NUCLEOTIDE SEQUENCE [LARGE SCALE GENOMIC DNA]</scope>
    <source>
        <strain evidence="1 2">HYN0043</strain>
    </source>
</reference>
<gene>
    <name evidence="1" type="ORF">HYN43_023475</name>
</gene>
<accession>A0A494VR42</accession>
<evidence type="ECO:0000313" key="1">
    <source>
        <dbReference type="EMBL" id="AYL98067.1"/>
    </source>
</evidence>
<evidence type="ECO:0000313" key="2">
    <source>
        <dbReference type="Proteomes" id="UP000270046"/>
    </source>
</evidence>
<name>A0A494VR42_9SPHI</name>
<protein>
    <submittedName>
        <fullName evidence="1">Uncharacterized protein</fullName>
    </submittedName>
</protein>
<proteinExistence type="predicted"/>